<keyword evidence="3" id="KW-1185">Reference proteome</keyword>
<organism evidence="2 3">
    <name type="scientific">Blattamonas nauphoetae</name>
    <dbReference type="NCBI Taxonomy" id="2049346"/>
    <lineage>
        <taxon>Eukaryota</taxon>
        <taxon>Metamonada</taxon>
        <taxon>Preaxostyla</taxon>
        <taxon>Oxymonadida</taxon>
        <taxon>Blattamonas</taxon>
    </lineage>
</organism>
<evidence type="ECO:0000256" key="1">
    <source>
        <dbReference type="SAM" id="MobiDB-lite"/>
    </source>
</evidence>
<feature type="region of interest" description="Disordered" evidence="1">
    <location>
        <begin position="798"/>
        <end position="818"/>
    </location>
</feature>
<evidence type="ECO:0000313" key="2">
    <source>
        <dbReference type="EMBL" id="KAK2946350.1"/>
    </source>
</evidence>
<reference evidence="2 3" key="1">
    <citation type="journal article" date="2022" name="bioRxiv">
        <title>Genomics of Preaxostyla Flagellates Illuminates Evolutionary Transitions and the Path Towards Mitochondrial Loss.</title>
        <authorList>
            <person name="Novak L.V.F."/>
            <person name="Treitli S.C."/>
            <person name="Pyrih J."/>
            <person name="Halakuc P."/>
            <person name="Pipaliya S.V."/>
            <person name="Vacek V."/>
            <person name="Brzon O."/>
            <person name="Soukal P."/>
            <person name="Eme L."/>
            <person name="Dacks J.B."/>
            <person name="Karnkowska A."/>
            <person name="Elias M."/>
            <person name="Hampl V."/>
        </authorList>
    </citation>
    <scope>NUCLEOTIDE SEQUENCE [LARGE SCALE GENOMIC DNA]</scope>
    <source>
        <strain evidence="2">NAU3</strain>
        <tissue evidence="2">Gut</tissue>
    </source>
</reference>
<gene>
    <name evidence="2" type="ORF">BLNAU_18711</name>
</gene>
<accession>A0ABQ9X3T4</accession>
<feature type="compositionally biased region" description="Polar residues" evidence="1">
    <location>
        <begin position="804"/>
        <end position="818"/>
    </location>
</feature>
<name>A0ABQ9X3T4_9EUKA</name>
<dbReference type="Proteomes" id="UP001281761">
    <property type="component" value="Unassembled WGS sequence"/>
</dbReference>
<proteinExistence type="predicted"/>
<dbReference type="Pfam" id="PF09735">
    <property type="entry name" value="Nckap1"/>
    <property type="match status" value="1"/>
</dbReference>
<dbReference type="EMBL" id="JARBJD010000230">
    <property type="protein sequence ID" value="KAK2946350.1"/>
    <property type="molecule type" value="Genomic_DNA"/>
</dbReference>
<protein>
    <submittedName>
        <fullName evidence="2">Uncharacterized protein</fullName>
    </submittedName>
</protein>
<comment type="caution">
    <text evidence="2">The sequence shown here is derived from an EMBL/GenBank/DDBJ whole genome shotgun (WGS) entry which is preliminary data.</text>
</comment>
<sequence length="1336" mass="149436">MRLSTFINTFQNPNAQPIIYRVLVEKKNWPPSAKDYDISKNKSSCFTTSNIKLDDVMTEFKSFAELTLDFIETHDQLTKLLVNFTKSYTDLHSTILVSYFVRSFNNLIRLHTLFGSFDQLSTIVTVYFNACSHNGSTDTRESKVSAFLKSFKSDISSLQSHFCDSIPFLSSLFTILSQSIKTYKNPATFELTGPFGFLKKDQRNKTVTDPIFETQQDSEIVVQEQGPVMNFPENELCFIILSSFCPNALTSSDHISALQTCLSESLDHPSVHSLSFSPHSLLDKPLSSSKNKEIPKGFVSKALEAANSGAAKKAQERFLRLLHLHQHYISVLSENPARNVKLAAQSVLALVNAGFYEISWYLSHFEGNGQKKSKESQSVFQDHEYIVPLIETTMKLKDLLILYTPEISSLFCHSLVARSSQPFETVLERFKPQLSPDRTTALTACLNVIKQAGNVSNVTKPIPEQKNWTALQLANIDLLRVIQAETQSTERLATIGGDLWKTIDNITSLIQFADTKSLAHNLDRVGIARIIYGQESKLFQLINQVLDDETSDPTHLATLLRITISLSSLTSPLLPNSSSTVALENSFMWTRTLVLYLIRRAESSLWEYLRLQTLKQKTLLSIDSLVMASKKKPRKVKQATGIGALGPYEFTLTLDTDIEAHHRHIASIIFSALSELTGDYGNTQTAQSAFSLSIDRLVRKDPFIHIGPEKINVKGLLSTMLFRLLTNFFALAANQGITEPTKAEQPKTPAQEHLEAFAKHDTNHPFVPHAIVYSPTCENDALFLQQNTIALVHQKKIGEPLPTKSPTPGQTGSGATLKNTPTAPALSHIEYESQKPSEWFKGNTNLAFRASTFPQLTPEDILKSEKPLLPEKFDAQTPKPERPSVLIVRMRLFVSLIKSVVNEAYPLLQVDELIQRVLVNSCVYPTYLPVTLQMLHTTPLGAWFYHLFGIDPQSNATEGESADDTTCLELTNNLRGFVTLAYSRYFMEQFFPKEMNSTNPLVLWSPSEKGFVPSAQMGMRDKMDVLLSLSSANELMCLAEIIGPLGVENLIILVNRYSTTFLVAACNRLIEKNKVLKGDKANELLGALCALGSTVNLELTLRRHVHNFFEHFSSSTAKFLTQTATENTQLRPMSVLFETARSYTLLPSHYAAQPYQAMSTPYIAQGSFVDPSALSLTSRAPNGFKSAKVAETLGSAIKAVISAEVFWKDTQYLPAFKMYSRNQHCLAFGILLYSEAVCPINYEKLEPVDQVPILDQYLKQPLSPFSVLKGTIREVAMSTLSMQDSQPPVKYSTLILLKQLKDELRWFSTVEFDELVPPLLLELSETILSRKSSTSS</sequence>
<dbReference type="InterPro" id="IPR019137">
    <property type="entry name" value="Nck-associated_protein-1"/>
</dbReference>
<evidence type="ECO:0000313" key="3">
    <source>
        <dbReference type="Proteomes" id="UP001281761"/>
    </source>
</evidence>